<evidence type="ECO:0000313" key="4">
    <source>
        <dbReference type="EMBL" id="KAK1442788.1"/>
    </source>
</evidence>
<dbReference type="SUPFAM" id="SSF48371">
    <property type="entry name" value="ARM repeat"/>
    <property type="match status" value="1"/>
</dbReference>
<dbReference type="EMBL" id="JAVEPI010000003">
    <property type="protein sequence ID" value="KAK1442788.1"/>
    <property type="molecule type" value="Genomic_DNA"/>
</dbReference>
<gene>
    <name evidence="4" type="ORF">BgAZ_303060</name>
</gene>
<dbReference type="GO" id="GO:0015031">
    <property type="term" value="P:protein transport"/>
    <property type="evidence" value="ECO:0007669"/>
    <property type="project" value="UniProtKB-KW"/>
</dbReference>
<keyword evidence="3" id="KW-0653">Protein transport</keyword>
<keyword evidence="5" id="KW-1185">Reference proteome</keyword>
<reference evidence="4" key="1">
    <citation type="submission" date="2023-08" db="EMBL/GenBank/DDBJ databases">
        <title>Draft sequence of the Babesia gibsoni genome.</title>
        <authorList>
            <person name="Yamagishi J.Y."/>
            <person name="Xuan X.X."/>
        </authorList>
    </citation>
    <scope>NUCLEOTIDE SEQUENCE</scope>
    <source>
        <strain evidence="4">Azabu</strain>
    </source>
</reference>
<accession>A0AAD8PD19</accession>
<dbReference type="PANTHER" id="PTHR23316">
    <property type="entry name" value="IMPORTIN ALPHA"/>
    <property type="match status" value="1"/>
</dbReference>
<evidence type="ECO:0000313" key="5">
    <source>
        <dbReference type="Proteomes" id="UP001230268"/>
    </source>
</evidence>
<keyword evidence="2" id="KW-0813">Transport</keyword>
<proteinExistence type="inferred from homology"/>
<dbReference type="Gene3D" id="1.25.10.10">
    <property type="entry name" value="Leucine-rich Repeat Variant"/>
    <property type="match status" value="1"/>
</dbReference>
<dbReference type="InterPro" id="IPR011989">
    <property type="entry name" value="ARM-like"/>
</dbReference>
<comment type="caution">
    <text evidence="4">The sequence shown here is derived from an EMBL/GenBank/DDBJ whole genome shotgun (WGS) entry which is preliminary data.</text>
</comment>
<evidence type="ECO:0000256" key="3">
    <source>
        <dbReference type="ARBA" id="ARBA00022927"/>
    </source>
</evidence>
<dbReference type="AlphaFoldDB" id="A0AAD8PD19"/>
<evidence type="ECO:0000256" key="2">
    <source>
        <dbReference type="ARBA" id="ARBA00022448"/>
    </source>
</evidence>
<dbReference type="InterPro" id="IPR016024">
    <property type="entry name" value="ARM-type_fold"/>
</dbReference>
<name>A0AAD8PD19_BABGI</name>
<evidence type="ECO:0000256" key="1">
    <source>
        <dbReference type="ARBA" id="ARBA00010394"/>
    </source>
</evidence>
<dbReference type="Proteomes" id="UP001230268">
    <property type="component" value="Unassembled WGS sequence"/>
</dbReference>
<protein>
    <submittedName>
        <fullName evidence="4">Uncharacterized protein</fullName>
    </submittedName>
</protein>
<sequence length="573" mass="64353">MKLLVDLTKHRRVRTRRFNGVVSRNTETTKSNDDMSILDLIPQLEKNCQVRDTLFEEVYRALPDDSNLSDKLEALIVLNRSIAAGYDLSRSRDYGGKVLRLPDIEYFVQPEYIQENITQPLNAGVFASHSSIRCECVKLLFATIKYFDFEEYGCLFNIPTLWTLLYLIEYGTSNRAALGGVDETWKTSVSIFSRLLCKIQLPVDIMRRLVDAICNKYDPAAVDFCQSFFVNVIFFEAPEQKEISIYDSLSGSYLNMSRRVARYLCSLAANSRDDAVLSKVCNALIHAGSHHFGVELLMHENCIADLMRISLTVVDRYNLITTMIRGRDIYNPENPIRITDYISQNMHKLSFDALSAISKMAFMGCNHHIKNMLDMGMAAVIVKILECPVSSTLMLTRAANTLGNLACETSAAVPIILGVKAIPALVNIFVETTEPNAKIECAYAICACLSECDAMQVRYIVACTARGRVMQGSTCISMLCDMLDLTSVSDPTHEGNLRLCKVILKALKNIMTKGQEEKHNLKLPDNPYLQLFMEKAGDVRLSKLHTFPDLKVASMAVNISMTFLNGHKLWSAL</sequence>
<organism evidence="4 5">
    <name type="scientific">Babesia gibsoni</name>
    <dbReference type="NCBI Taxonomy" id="33632"/>
    <lineage>
        <taxon>Eukaryota</taxon>
        <taxon>Sar</taxon>
        <taxon>Alveolata</taxon>
        <taxon>Apicomplexa</taxon>
        <taxon>Aconoidasida</taxon>
        <taxon>Piroplasmida</taxon>
        <taxon>Babesiidae</taxon>
        <taxon>Babesia</taxon>
    </lineage>
</organism>
<comment type="similarity">
    <text evidence="1">Belongs to the importin alpha family.</text>
</comment>